<comment type="similarity">
    <text evidence="2">Belongs to the MscS (TC 1.A.23) family.</text>
</comment>
<gene>
    <name evidence="6" type="primary">MSL10</name>
    <name evidence="6" type="ORF">HERIO_973</name>
</gene>
<feature type="region of interest" description="Disordered" evidence="3">
    <location>
        <begin position="1"/>
        <end position="49"/>
    </location>
</feature>
<dbReference type="Proteomes" id="UP000192356">
    <property type="component" value="Unassembled WGS sequence"/>
</dbReference>
<evidence type="ECO:0000256" key="2">
    <source>
        <dbReference type="ARBA" id="ARBA00008017"/>
    </source>
</evidence>
<feature type="compositionally biased region" description="Basic and acidic residues" evidence="3">
    <location>
        <begin position="20"/>
        <end position="42"/>
    </location>
</feature>
<dbReference type="GO" id="GO:0005886">
    <property type="term" value="C:plasma membrane"/>
    <property type="evidence" value="ECO:0007669"/>
    <property type="project" value="TreeGrafter"/>
</dbReference>
<keyword evidence="7" id="KW-1185">Reference proteome</keyword>
<comment type="caution">
    <text evidence="6">The sequence shown here is derived from an EMBL/GenBank/DDBJ whole genome shotgun (WGS) entry which is preliminary data.</text>
</comment>
<dbReference type="GO" id="GO:0008381">
    <property type="term" value="F:mechanosensitive monoatomic ion channel activity"/>
    <property type="evidence" value="ECO:0007669"/>
    <property type="project" value="TreeGrafter"/>
</dbReference>
<keyword evidence="4" id="KW-1133">Transmembrane helix</keyword>
<reference evidence="6 7" key="1">
    <citation type="journal article" date="2017" name="Environ. Microbiol.">
        <title>Decay of the glycolytic pathway and adaptation to intranuclear parasitism within Enterocytozoonidae microsporidia.</title>
        <authorList>
            <person name="Wiredu Boakye D."/>
            <person name="Jaroenlak P."/>
            <person name="Prachumwat A."/>
            <person name="Williams T.A."/>
            <person name="Bateman K.S."/>
            <person name="Itsathitphaisarn O."/>
            <person name="Sritunyalucksana K."/>
            <person name="Paszkiewicz K.H."/>
            <person name="Moore K.A."/>
            <person name="Stentiford G.D."/>
            <person name="Williams B.A."/>
        </authorList>
    </citation>
    <scope>NUCLEOTIDE SEQUENCE [LARGE SCALE GENOMIC DNA]</scope>
    <source>
        <strain evidence="6 7">GB1</strain>
    </source>
</reference>
<feature type="transmembrane region" description="Helical" evidence="4">
    <location>
        <begin position="127"/>
        <end position="148"/>
    </location>
</feature>
<keyword evidence="4" id="KW-0472">Membrane</keyword>
<dbReference type="InterPro" id="IPR006685">
    <property type="entry name" value="MscS_channel_2nd"/>
</dbReference>
<protein>
    <submittedName>
        <fullName evidence="6">MSL10</fullName>
    </submittedName>
</protein>
<evidence type="ECO:0000256" key="3">
    <source>
        <dbReference type="SAM" id="MobiDB-lite"/>
    </source>
</evidence>
<feature type="transmembrane region" description="Helical" evidence="4">
    <location>
        <begin position="420"/>
        <end position="439"/>
    </location>
</feature>
<dbReference type="AlphaFoldDB" id="A0A1X0QBL5"/>
<dbReference type="PANTHER" id="PTHR31618">
    <property type="entry name" value="MECHANOSENSITIVE ION CHANNEL PROTEIN 5"/>
    <property type="match status" value="1"/>
</dbReference>
<accession>A0A1X0QBL5</accession>
<feature type="compositionally biased region" description="Basic and acidic residues" evidence="3">
    <location>
        <begin position="1"/>
        <end position="11"/>
    </location>
</feature>
<dbReference type="EMBL" id="LVKB01000038">
    <property type="protein sequence ID" value="ORD97156.1"/>
    <property type="molecule type" value="Genomic_DNA"/>
</dbReference>
<dbReference type="VEuPathDB" id="MicrosporidiaDB:A0H76_829"/>
<dbReference type="GO" id="GO:0006820">
    <property type="term" value="P:monoatomic anion transport"/>
    <property type="evidence" value="ECO:0007669"/>
    <property type="project" value="TreeGrafter"/>
</dbReference>
<feature type="transmembrane region" description="Helical" evidence="4">
    <location>
        <begin position="184"/>
        <end position="202"/>
    </location>
</feature>
<evidence type="ECO:0000313" key="7">
    <source>
        <dbReference type="Proteomes" id="UP000192356"/>
    </source>
</evidence>
<comment type="subcellular location">
    <subcellularLocation>
        <location evidence="1">Membrane</location>
        <topology evidence="1">Multi-pass membrane protein</topology>
    </subcellularLocation>
</comment>
<proteinExistence type="inferred from homology"/>
<sequence length="609" mass="71772">MEDSKTKKGDKNVNNSVNATKEDVNKEKNKSAALLEDIKEESTTEEEPIYQPFEEKNEEETKFYFLSLDVYIHNMFKDSSLWIRYFIECLFVCYLLLFPLYILAGLSGTIDINYKTLIEDATTKFDIIFKFNVFFSAVYTIFCVFYILGEKSLSYISKIIIHYESDNDEILWSIATTIYNERMYMRRAMGFGFAFYLANVMYGKYERVPFTFDINMEISKTIILWLFIWNGSLFITRLVLNTLTSDIKLNAYKRKIKDLNYKSFIFKKITKISHASDEIKSESNSNVDENNDYEMEYDPGFFVKFKSLFTSTEQTKKLINNSFALLGKTYLSYEDVKEYFPDNHENVYKYLSNSSDPKKKKKIKLKYIREIALSLYQNRKNMKRTLKDRDKIFDLFIEIFTIIVSYANLILFLFLFKMDFTFFTTTLFSFLLSFTWIFGDSIKQIYTCFLFLLVIRPYDIGDYLVIENKYYTVFTMNLFTSALLSDSETLTYMSHITLFDKDIKNISRSQSISLIIKISIKEGSTTYSKALKLQDKFTNELKKKSNTYTECVLYSLESSSVTYKFFSNGPGDSKKDFENRRRKLIKNVESISKSIISTQNSYILLNNEI</sequence>
<dbReference type="Pfam" id="PF00924">
    <property type="entry name" value="MS_channel_2nd"/>
    <property type="match status" value="1"/>
</dbReference>
<evidence type="ECO:0000259" key="5">
    <source>
        <dbReference type="Pfam" id="PF00924"/>
    </source>
</evidence>
<feature type="transmembrane region" description="Helical" evidence="4">
    <location>
        <begin position="392"/>
        <end position="414"/>
    </location>
</feature>
<organism evidence="6 7">
    <name type="scientific">Hepatospora eriocheir</name>
    <dbReference type="NCBI Taxonomy" id="1081669"/>
    <lineage>
        <taxon>Eukaryota</taxon>
        <taxon>Fungi</taxon>
        <taxon>Fungi incertae sedis</taxon>
        <taxon>Microsporidia</taxon>
        <taxon>Hepatosporidae</taxon>
        <taxon>Hepatospora</taxon>
    </lineage>
</organism>
<evidence type="ECO:0000313" key="6">
    <source>
        <dbReference type="EMBL" id="ORD97156.1"/>
    </source>
</evidence>
<dbReference type="PANTHER" id="PTHR31618:SF1">
    <property type="entry name" value="EF-HAND DOMAIN-CONTAINING PROTEIN"/>
    <property type="match status" value="1"/>
</dbReference>
<evidence type="ECO:0000256" key="4">
    <source>
        <dbReference type="SAM" id="Phobius"/>
    </source>
</evidence>
<feature type="domain" description="Mechanosensitive ion channel MscS" evidence="5">
    <location>
        <begin position="450"/>
        <end position="508"/>
    </location>
</feature>
<feature type="transmembrane region" description="Helical" evidence="4">
    <location>
        <begin position="85"/>
        <end position="107"/>
    </location>
</feature>
<dbReference type="SUPFAM" id="SSF50182">
    <property type="entry name" value="Sm-like ribonucleoproteins"/>
    <property type="match status" value="1"/>
</dbReference>
<dbReference type="InterPro" id="IPR016688">
    <property type="entry name" value="MscS-like_plants/fungi"/>
</dbReference>
<evidence type="ECO:0000256" key="1">
    <source>
        <dbReference type="ARBA" id="ARBA00004141"/>
    </source>
</evidence>
<dbReference type="OrthoDB" id="544685at2759"/>
<name>A0A1X0QBL5_9MICR</name>
<dbReference type="InterPro" id="IPR010920">
    <property type="entry name" value="LSM_dom_sf"/>
</dbReference>
<feature type="transmembrane region" description="Helical" evidence="4">
    <location>
        <begin position="222"/>
        <end position="240"/>
    </location>
</feature>
<dbReference type="VEuPathDB" id="MicrosporidiaDB:HERIO_973"/>
<keyword evidence="4" id="KW-0812">Transmembrane</keyword>